<dbReference type="EMBL" id="JAUIZM010000001">
    <property type="protein sequence ID" value="KAK1400980.1"/>
    <property type="molecule type" value="Genomic_DNA"/>
</dbReference>
<accession>A0AAD8N467</accession>
<dbReference type="PANTHER" id="PTHR46033">
    <property type="entry name" value="PROTEIN MAIN-LIKE 2"/>
    <property type="match status" value="1"/>
</dbReference>
<reference evidence="2" key="1">
    <citation type="submission" date="2023-02" db="EMBL/GenBank/DDBJ databases">
        <title>Genome of toxic invasive species Heracleum sosnowskyi carries increased number of genes despite the absence of recent whole-genome duplications.</title>
        <authorList>
            <person name="Schelkunov M."/>
            <person name="Shtratnikova V."/>
            <person name="Makarenko M."/>
            <person name="Klepikova A."/>
            <person name="Omelchenko D."/>
            <person name="Novikova G."/>
            <person name="Obukhova E."/>
            <person name="Bogdanov V."/>
            <person name="Penin A."/>
            <person name="Logacheva M."/>
        </authorList>
    </citation>
    <scope>NUCLEOTIDE SEQUENCE</scope>
    <source>
        <strain evidence="2">Hsosn_3</strain>
        <tissue evidence="2">Leaf</tissue>
    </source>
</reference>
<evidence type="ECO:0000313" key="3">
    <source>
        <dbReference type="Proteomes" id="UP001237642"/>
    </source>
</evidence>
<proteinExistence type="predicted"/>
<name>A0AAD8N467_9APIA</name>
<organism evidence="2 3">
    <name type="scientific">Heracleum sosnowskyi</name>
    <dbReference type="NCBI Taxonomy" id="360622"/>
    <lineage>
        <taxon>Eukaryota</taxon>
        <taxon>Viridiplantae</taxon>
        <taxon>Streptophyta</taxon>
        <taxon>Embryophyta</taxon>
        <taxon>Tracheophyta</taxon>
        <taxon>Spermatophyta</taxon>
        <taxon>Magnoliopsida</taxon>
        <taxon>eudicotyledons</taxon>
        <taxon>Gunneridae</taxon>
        <taxon>Pentapetalae</taxon>
        <taxon>asterids</taxon>
        <taxon>campanulids</taxon>
        <taxon>Apiales</taxon>
        <taxon>Apiaceae</taxon>
        <taxon>Apioideae</taxon>
        <taxon>apioid superclade</taxon>
        <taxon>Tordylieae</taxon>
        <taxon>Tordyliinae</taxon>
        <taxon>Heracleum</taxon>
    </lineage>
</organism>
<gene>
    <name evidence="2" type="ORF">POM88_000585</name>
</gene>
<dbReference type="Pfam" id="PF10536">
    <property type="entry name" value="PMD"/>
    <property type="match status" value="1"/>
</dbReference>
<dbReference type="Proteomes" id="UP001237642">
    <property type="component" value="Unassembled WGS sequence"/>
</dbReference>
<dbReference type="InterPro" id="IPR019557">
    <property type="entry name" value="AminoTfrase-like_pln_mobile"/>
</dbReference>
<reference evidence="2" key="2">
    <citation type="submission" date="2023-05" db="EMBL/GenBank/DDBJ databases">
        <authorList>
            <person name="Schelkunov M.I."/>
        </authorList>
    </citation>
    <scope>NUCLEOTIDE SEQUENCE</scope>
    <source>
        <strain evidence="2">Hsosn_3</strain>
        <tissue evidence="2">Leaf</tissue>
    </source>
</reference>
<sequence>MIDKYAWAPAILGYLYRQLYLVSRRDGKSISGCVTLIQLWAYDRLLPGRPKRAINTDLMWLRALAWGVPVDDHDRRENPHHHLLTYHGMFDFVMIQNYGRSLVPLICWGTIEYQMLDRVLRQFGMLQHIPEALVNMNNLRKAKVPFKPVNYRSTYSKYVAEWNLLVNEGVGIVRADLQNVGEYLSWYWGITKLRIGLIQY</sequence>
<dbReference type="PANTHER" id="PTHR46033:SF8">
    <property type="entry name" value="PROTEIN MAINTENANCE OF MERISTEMS-LIKE"/>
    <property type="match status" value="1"/>
</dbReference>
<comment type="caution">
    <text evidence="2">The sequence shown here is derived from an EMBL/GenBank/DDBJ whole genome shotgun (WGS) entry which is preliminary data.</text>
</comment>
<evidence type="ECO:0000313" key="2">
    <source>
        <dbReference type="EMBL" id="KAK1400980.1"/>
    </source>
</evidence>
<feature type="domain" description="Aminotransferase-like plant mobile" evidence="1">
    <location>
        <begin position="3"/>
        <end position="187"/>
    </location>
</feature>
<dbReference type="InterPro" id="IPR044824">
    <property type="entry name" value="MAIN-like"/>
</dbReference>
<dbReference type="GO" id="GO:0010073">
    <property type="term" value="P:meristem maintenance"/>
    <property type="evidence" value="ECO:0007669"/>
    <property type="project" value="InterPro"/>
</dbReference>
<evidence type="ECO:0000259" key="1">
    <source>
        <dbReference type="Pfam" id="PF10536"/>
    </source>
</evidence>
<dbReference type="AlphaFoldDB" id="A0AAD8N467"/>
<protein>
    <recommendedName>
        <fullName evidence="1">Aminotransferase-like plant mobile domain-containing protein</fullName>
    </recommendedName>
</protein>
<keyword evidence="3" id="KW-1185">Reference proteome</keyword>